<dbReference type="RefSeq" id="WP_024154150.1">
    <property type="nucleotide sequence ID" value="NZ_MYVN01000035.1"/>
</dbReference>
<proteinExistence type="predicted"/>
<protein>
    <submittedName>
        <fullName evidence="1">Uncharacterized protein</fullName>
    </submittedName>
</protein>
<reference evidence="1" key="1">
    <citation type="journal article" date="2018" name="Genome Biol.">
        <title>SKESA: strategic k-mer extension for scrupulous assemblies.</title>
        <authorList>
            <person name="Souvorov A."/>
            <person name="Agarwala R."/>
            <person name="Lipman D.J."/>
        </authorList>
    </citation>
    <scope>NUCLEOTIDE SEQUENCE</scope>
    <source>
        <strain evidence="1">BCW_6231</strain>
    </source>
</reference>
<accession>A0A6V9Z7L4</accession>
<evidence type="ECO:0000313" key="1">
    <source>
        <dbReference type="EMBL" id="HAA0766334.1"/>
    </source>
</evidence>
<gene>
    <name evidence="1" type="ORF">GDL48_17840</name>
</gene>
<dbReference type="EMBL" id="DAAAJK010000025">
    <property type="protein sequence ID" value="HAA0766334.1"/>
    <property type="molecule type" value="Genomic_DNA"/>
</dbReference>
<comment type="caution">
    <text evidence="1">The sequence shown here is derived from an EMBL/GenBank/DDBJ whole genome shotgun (WGS) entry which is preliminary data.</text>
</comment>
<dbReference type="AlphaFoldDB" id="A0A6V9Z7L4"/>
<name>A0A6V9Z7L4_SALER</name>
<sequence length="166" mass="19541">MPKVDRRTLSLEALEALREKERGYKKTSRKKRGLIEVPVNREMLSMIQKVSKSLSLPAPSSSTHGRLETISQVFEYLLKKETESEFYKIKKTASKRLFRLHKTVWYLKNIKEMSEEEIARYMTETGQLTPKAVLTGSKERVWSERTVQHLLDKQKVYDKLHKLNDE</sequence>
<reference evidence="1" key="2">
    <citation type="submission" date="2019-10" db="EMBL/GenBank/DDBJ databases">
        <authorList>
            <consortium name="NCBI Pathogen Detection Project"/>
        </authorList>
    </citation>
    <scope>NUCLEOTIDE SEQUENCE</scope>
    <source>
        <strain evidence="1">BCW_6231</strain>
    </source>
</reference>
<organism evidence="1">
    <name type="scientific">Salmonella enterica</name>
    <name type="common">Salmonella choleraesuis</name>
    <dbReference type="NCBI Taxonomy" id="28901"/>
    <lineage>
        <taxon>Bacteria</taxon>
        <taxon>Pseudomonadati</taxon>
        <taxon>Pseudomonadota</taxon>
        <taxon>Gammaproteobacteria</taxon>
        <taxon>Enterobacterales</taxon>
        <taxon>Enterobacteriaceae</taxon>
        <taxon>Salmonella</taxon>
    </lineage>
</organism>